<gene>
    <name evidence="9" type="ORF">IAC79_05250</name>
</gene>
<evidence type="ECO:0000256" key="4">
    <source>
        <dbReference type="ARBA" id="ARBA00022692"/>
    </source>
</evidence>
<evidence type="ECO:0000256" key="3">
    <source>
        <dbReference type="ARBA" id="ARBA00022475"/>
    </source>
</evidence>
<dbReference type="PROSITE" id="PS50928">
    <property type="entry name" value="ABC_TM1"/>
    <property type="match status" value="1"/>
</dbReference>
<feature type="transmembrane region" description="Helical" evidence="7">
    <location>
        <begin position="361"/>
        <end position="383"/>
    </location>
</feature>
<protein>
    <submittedName>
        <fullName evidence="9">ABC transporter permease</fullName>
    </submittedName>
</protein>
<organism evidence="9 10">
    <name type="scientific">Candidatus Spyradenecus faecavium</name>
    <dbReference type="NCBI Taxonomy" id="2840947"/>
    <lineage>
        <taxon>Bacteria</taxon>
        <taxon>Pseudomonadati</taxon>
        <taxon>Lentisphaerota</taxon>
        <taxon>Lentisphaeria</taxon>
        <taxon>Lentisphaerales</taxon>
        <taxon>Lentisphaeraceae</taxon>
        <taxon>Lentisphaeraceae incertae sedis</taxon>
        <taxon>Candidatus Spyradenecus</taxon>
    </lineage>
</organism>
<keyword evidence="6 7" id="KW-0472">Membrane</keyword>
<feature type="domain" description="ABC transmembrane type-1" evidence="8">
    <location>
        <begin position="179"/>
        <end position="380"/>
    </location>
</feature>
<evidence type="ECO:0000259" key="8">
    <source>
        <dbReference type="PROSITE" id="PS50928"/>
    </source>
</evidence>
<dbReference type="Gene3D" id="1.10.3720.10">
    <property type="entry name" value="MetI-like"/>
    <property type="match status" value="1"/>
</dbReference>
<proteinExistence type="inferred from homology"/>
<dbReference type="InterPro" id="IPR000515">
    <property type="entry name" value="MetI-like"/>
</dbReference>
<dbReference type="AlphaFoldDB" id="A0A9D1NNU5"/>
<evidence type="ECO:0000256" key="2">
    <source>
        <dbReference type="ARBA" id="ARBA00022448"/>
    </source>
</evidence>
<evidence type="ECO:0000313" key="10">
    <source>
        <dbReference type="Proteomes" id="UP000886845"/>
    </source>
</evidence>
<comment type="subcellular location">
    <subcellularLocation>
        <location evidence="1 7">Cell membrane</location>
        <topology evidence="1 7">Multi-pass membrane protein</topology>
    </subcellularLocation>
</comment>
<feature type="transmembrane region" description="Helical" evidence="7">
    <location>
        <begin position="216"/>
        <end position="234"/>
    </location>
</feature>
<evidence type="ECO:0000256" key="6">
    <source>
        <dbReference type="ARBA" id="ARBA00023136"/>
    </source>
</evidence>
<dbReference type="PANTHER" id="PTHR30465">
    <property type="entry name" value="INNER MEMBRANE ABC TRANSPORTER"/>
    <property type="match status" value="1"/>
</dbReference>
<keyword evidence="5 7" id="KW-1133">Transmembrane helix</keyword>
<keyword evidence="4 7" id="KW-0812">Transmembrane</keyword>
<dbReference type="SUPFAM" id="SSF161098">
    <property type="entry name" value="MetI-like"/>
    <property type="match status" value="1"/>
</dbReference>
<reference evidence="9" key="1">
    <citation type="submission" date="2020-10" db="EMBL/GenBank/DDBJ databases">
        <authorList>
            <person name="Gilroy R."/>
        </authorList>
    </citation>
    <scope>NUCLEOTIDE SEQUENCE</scope>
    <source>
        <strain evidence="9">35461</strain>
    </source>
</reference>
<dbReference type="Proteomes" id="UP000886845">
    <property type="component" value="Unassembled WGS sequence"/>
</dbReference>
<comment type="similarity">
    <text evidence="7">Belongs to the binding-protein-dependent transport system permease family.</text>
</comment>
<keyword evidence="2 7" id="KW-0813">Transport</keyword>
<accession>A0A9D1NNU5</accession>
<dbReference type="GO" id="GO:0055085">
    <property type="term" value="P:transmembrane transport"/>
    <property type="evidence" value="ECO:0007669"/>
    <property type="project" value="InterPro"/>
</dbReference>
<evidence type="ECO:0000313" key="9">
    <source>
        <dbReference type="EMBL" id="HIV09501.1"/>
    </source>
</evidence>
<dbReference type="GO" id="GO:0005886">
    <property type="term" value="C:plasma membrane"/>
    <property type="evidence" value="ECO:0007669"/>
    <property type="project" value="UniProtKB-SubCell"/>
</dbReference>
<dbReference type="PANTHER" id="PTHR30465:SF0">
    <property type="entry name" value="OLIGOPEPTIDE TRANSPORT SYSTEM PERMEASE PROTEIN APPB"/>
    <property type="match status" value="1"/>
</dbReference>
<evidence type="ECO:0000256" key="7">
    <source>
        <dbReference type="RuleBase" id="RU363032"/>
    </source>
</evidence>
<dbReference type="InterPro" id="IPR035906">
    <property type="entry name" value="MetI-like_sf"/>
</dbReference>
<sequence>MWRYVLRRLAEMVPTTFGVLLLSFVLFYVVGGSPAQSVLGQHATQEAIVNFNAENGYDLPLFFGKWREMDAVQKAPGGGTRLACSLGAGEYELPGAARATLRESATGREEVRALGPDGALSVPAGWRLAEADGVTAVRCATRHWLDSQFVLYLNNLVHLNLGMSTETKQPVTQVLVQGLGPTLSLSVPILFFGAIVGVVLGLLCAAAQGGWLDRGILAFSTALMSINYVVWILLGQFFLGFKWPLFPIWGYESAYYLVLPVIIGVVSALGSDVRFYRAAILDEIYRPYVRTAVSKGLGRGRTLFVHVLRNSLIPIVTYVSLSIPYLFTGSLLLESFFGIPGLGSVSINAINSADMSVVRAVVIFGALIYQLVNLLTDIAYGWLDPRVRVAQ</sequence>
<keyword evidence="3" id="KW-1003">Cell membrane</keyword>
<feature type="transmembrane region" description="Helical" evidence="7">
    <location>
        <begin position="12"/>
        <end position="30"/>
    </location>
</feature>
<feature type="transmembrane region" description="Helical" evidence="7">
    <location>
        <begin position="185"/>
        <end position="204"/>
    </location>
</feature>
<name>A0A9D1NNU5_9BACT</name>
<evidence type="ECO:0000256" key="5">
    <source>
        <dbReference type="ARBA" id="ARBA00022989"/>
    </source>
</evidence>
<feature type="transmembrane region" description="Helical" evidence="7">
    <location>
        <begin position="254"/>
        <end position="276"/>
    </location>
</feature>
<evidence type="ECO:0000256" key="1">
    <source>
        <dbReference type="ARBA" id="ARBA00004651"/>
    </source>
</evidence>
<dbReference type="EMBL" id="DVOR01000168">
    <property type="protein sequence ID" value="HIV09501.1"/>
    <property type="molecule type" value="Genomic_DNA"/>
</dbReference>
<feature type="transmembrane region" description="Helical" evidence="7">
    <location>
        <begin position="307"/>
        <end position="327"/>
    </location>
</feature>
<comment type="caution">
    <text evidence="9">The sequence shown here is derived from an EMBL/GenBank/DDBJ whole genome shotgun (WGS) entry which is preliminary data.</text>
</comment>
<reference evidence="9" key="2">
    <citation type="journal article" date="2021" name="PeerJ">
        <title>Extensive microbial diversity within the chicken gut microbiome revealed by metagenomics and culture.</title>
        <authorList>
            <person name="Gilroy R."/>
            <person name="Ravi A."/>
            <person name="Getino M."/>
            <person name="Pursley I."/>
            <person name="Horton D.L."/>
            <person name="Alikhan N.F."/>
            <person name="Baker D."/>
            <person name="Gharbi K."/>
            <person name="Hall N."/>
            <person name="Watson M."/>
            <person name="Adriaenssens E.M."/>
            <person name="Foster-Nyarko E."/>
            <person name="Jarju S."/>
            <person name="Secka A."/>
            <person name="Antonio M."/>
            <person name="Oren A."/>
            <person name="Chaudhuri R.R."/>
            <person name="La Ragione R."/>
            <person name="Hildebrand F."/>
            <person name="Pallen M.J."/>
        </authorList>
    </citation>
    <scope>NUCLEOTIDE SEQUENCE</scope>
    <source>
        <strain evidence="9">35461</strain>
    </source>
</reference>
<dbReference type="Pfam" id="PF00528">
    <property type="entry name" value="BPD_transp_1"/>
    <property type="match status" value="1"/>
</dbReference>